<dbReference type="AlphaFoldDB" id="A0A2T7DNP5"/>
<dbReference type="Proteomes" id="UP000244336">
    <property type="component" value="Chromosome 5"/>
</dbReference>
<evidence type="ECO:0000256" key="1">
    <source>
        <dbReference type="SAM" id="Phobius"/>
    </source>
</evidence>
<dbReference type="EMBL" id="CM009753">
    <property type="protein sequence ID" value="PUZ57197.1"/>
    <property type="molecule type" value="Genomic_DNA"/>
</dbReference>
<name>A0A2T7DNP5_9POAL</name>
<reference evidence="2 3" key="1">
    <citation type="submission" date="2018-04" db="EMBL/GenBank/DDBJ databases">
        <title>WGS assembly of Panicum hallii var. hallii HAL2.</title>
        <authorList>
            <person name="Lovell J."/>
            <person name="Jenkins J."/>
            <person name="Lowry D."/>
            <person name="Mamidi S."/>
            <person name="Sreedasyam A."/>
            <person name="Weng X."/>
            <person name="Barry K."/>
            <person name="Bonette J."/>
            <person name="Campitelli B."/>
            <person name="Daum C."/>
            <person name="Gordon S."/>
            <person name="Gould B."/>
            <person name="Lipzen A."/>
            <person name="MacQueen A."/>
            <person name="Palacio-Mejia J."/>
            <person name="Plott C."/>
            <person name="Shakirov E."/>
            <person name="Shu S."/>
            <person name="Yoshinaga Y."/>
            <person name="Zane M."/>
            <person name="Rokhsar D."/>
            <person name="Grimwood J."/>
            <person name="Schmutz J."/>
            <person name="Juenger T."/>
        </authorList>
    </citation>
    <scope>NUCLEOTIDE SEQUENCE [LARGE SCALE GENOMIC DNA]</scope>
    <source>
        <strain evidence="3">cv. HAL2</strain>
    </source>
</reference>
<gene>
    <name evidence="2" type="ORF">GQ55_5G409900</name>
</gene>
<keyword evidence="1" id="KW-1133">Transmembrane helix</keyword>
<protein>
    <recommendedName>
        <fullName evidence="4">Reverse transcriptase zinc-binding domain-containing protein</fullName>
    </recommendedName>
</protein>
<keyword evidence="3" id="KW-1185">Reference proteome</keyword>
<feature type="transmembrane region" description="Helical" evidence="1">
    <location>
        <begin position="55"/>
        <end position="72"/>
    </location>
</feature>
<dbReference type="Gramene" id="PUZ57197">
    <property type="protein sequence ID" value="PUZ57197"/>
    <property type="gene ID" value="GQ55_5G409900"/>
</dbReference>
<evidence type="ECO:0000313" key="3">
    <source>
        <dbReference type="Proteomes" id="UP000244336"/>
    </source>
</evidence>
<sequence>MKQIAGNISGAPTEEIAFHLFFSCTFSKSCWQAINIIRRDNLHFFQMMKRARQDFQHWFFMEVFIIATWHIWKQRNNLIFEGKRTTVGGWFSNFIDEARLQAHRIKEDKRQAFLSWADSVHLS</sequence>
<dbReference type="OrthoDB" id="645324at2759"/>
<keyword evidence="1" id="KW-0812">Transmembrane</keyword>
<evidence type="ECO:0000313" key="2">
    <source>
        <dbReference type="EMBL" id="PUZ57197.1"/>
    </source>
</evidence>
<evidence type="ECO:0008006" key="4">
    <source>
        <dbReference type="Google" id="ProtNLM"/>
    </source>
</evidence>
<proteinExistence type="predicted"/>
<keyword evidence="1" id="KW-0472">Membrane</keyword>
<organism evidence="2 3">
    <name type="scientific">Panicum hallii var. hallii</name>
    <dbReference type="NCBI Taxonomy" id="1504633"/>
    <lineage>
        <taxon>Eukaryota</taxon>
        <taxon>Viridiplantae</taxon>
        <taxon>Streptophyta</taxon>
        <taxon>Embryophyta</taxon>
        <taxon>Tracheophyta</taxon>
        <taxon>Spermatophyta</taxon>
        <taxon>Magnoliopsida</taxon>
        <taxon>Liliopsida</taxon>
        <taxon>Poales</taxon>
        <taxon>Poaceae</taxon>
        <taxon>PACMAD clade</taxon>
        <taxon>Panicoideae</taxon>
        <taxon>Panicodae</taxon>
        <taxon>Paniceae</taxon>
        <taxon>Panicinae</taxon>
        <taxon>Panicum</taxon>
        <taxon>Panicum sect. Panicum</taxon>
    </lineage>
</organism>
<accession>A0A2T7DNP5</accession>